<proteinExistence type="inferred from homology"/>
<dbReference type="Proteomes" id="UP000627292">
    <property type="component" value="Unassembled WGS sequence"/>
</dbReference>
<evidence type="ECO:0000256" key="3">
    <source>
        <dbReference type="ARBA" id="ARBA00022679"/>
    </source>
</evidence>
<dbReference type="AlphaFoldDB" id="A0A917MZ16"/>
<dbReference type="InterPro" id="IPR029063">
    <property type="entry name" value="SAM-dependent_MTases_sf"/>
</dbReference>
<dbReference type="PANTHER" id="PTHR44942">
    <property type="entry name" value="METHYLTRANSF_11 DOMAIN-CONTAINING PROTEIN"/>
    <property type="match status" value="1"/>
</dbReference>
<comment type="similarity">
    <text evidence="1">Belongs to the methyltransferase superfamily.</text>
</comment>
<evidence type="ECO:0000256" key="2">
    <source>
        <dbReference type="ARBA" id="ARBA00022603"/>
    </source>
</evidence>
<dbReference type="Pfam" id="PF08241">
    <property type="entry name" value="Methyltransf_11"/>
    <property type="match status" value="1"/>
</dbReference>
<reference evidence="5" key="2">
    <citation type="submission" date="2020-09" db="EMBL/GenBank/DDBJ databases">
        <authorList>
            <person name="Sun Q."/>
            <person name="Zhou Y."/>
        </authorList>
    </citation>
    <scope>NUCLEOTIDE SEQUENCE</scope>
    <source>
        <strain evidence="5">CGMCC 1.15290</strain>
    </source>
</reference>
<keyword evidence="6" id="KW-1185">Reference proteome</keyword>
<sequence length="257" mass="29054">MVVPINNASAASRFSNRAANYAKYRPGYPEELFRYIEQAMALQPQSGIVDIGSGTGLFAEPLLQNGYSVVCIEPNEEMRKAGEDRLKKYPSFQSIQSTAEDTKLAENSADLITVAQTFHWLDPVAARVECRRILKPDGHVILAWNRETRKTEFEQKYNDLRGKYRLGDNGPLQIDPVLISAFFAPGVPESKVFANKQQLDFEALKGQLLSKSYIPLPGHEEYDDMISELIKLFVLYNENGLVTIHYETLMYWGQPGL</sequence>
<dbReference type="EMBL" id="BMIB01000003">
    <property type="protein sequence ID" value="GGH73194.1"/>
    <property type="molecule type" value="Genomic_DNA"/>
</dbReference>
<dbReference type="Gene3D" id="3.40.50.150">
    <property type="entry name" value="Vaccinia Virus protein VP39"/>
    <property type="match status" value="1"/>
</dbReference>
<feature type="domain" description="Methyltransferase type 11" evidence="4">
    <location>
        <begin position="49"/>
        <end position="142"/>
    </location>
</feature>
<protein>
    <submittedName>
        <fullName evidence="5">Methyltransferase</fullName>
    </submittedName>
</protein>
<evidence type="ECO:0000313" key="5">
    <source>
        <dbReference type="EMBL" id="GGH73194.1"/>
    </source>
</evidence>
<dbReference type="GO" id="GO:0032259">
    <property type="term" value="P:methylation"/>
    <property type="evidence" value="ECO:0007669"/>
    <property type="project" value="UniProtKB-KW"/>
</dbReference>
<dbReference type="RefSeq" id="WP_188954482.1">
    <property type="nucleotide sequence ID" value="NZ_BMIB01000003.1"/>
</dbReference>
<dbReference type="InterPro" id="IPR013216">
    <property type="entry name" value="Methyltransf_11"/>
</dbReference>
<evidence type="ECO:0000259" key="4">
    <source>
        <dbReference type="Pfam" id="PF08241"/>
    </source>
</evidence>
<comment type="caution">
    <text evidence="5">The sequence shown here is derived from an EMBL/GenBank/DDBJ whole genome shotgun (WGS) entry which is preliminary data.</text>
</comment>
<keyword evidence="3" id="KW-0808">Transferase</keyword>
<organism evidence="5 6">
    <name type="scientific">Filimonas zeae</name>
    <dbReference type="NCBI Taxonomy" id="1737353"/>
    <lineage>
        <taxon>Bacteria</taxon>
        <taxon>Pseudomonadati</taxon>
        <taxon>Bacteroidota</taxon>
        <taxon>Chitinophagia</taxon>
        <taxon>Chitinophagales</taxon>
        <taxon>Chitinophagaceae</taxon>
        <taxon>Filimonas</taxon>
    </lineage>
</organism>
<dbReference type="PANTHER" id="PTHR44942:SF4">
    <property type="entry name" value="METHYLTRANSFERASE TYPE 11 DOMAIN-CONTAINING PROTEIN"/>
    <property type="match status" value="1"/>
</dbReference>
<dbReference type="SUPFAM" id="SSF53335">
    <property type="entry name" value="S-adenosyl-L-methionine-dependent methyltransferases"/>
    <property type="match status" value="1"/>
</dbReference>
<evidence type="ECO:0000256" key="1">
    <source>
        <dbReference type="ARBA" id="ARBA00008361"/>
    </source>
</evidence>
<gene>
    <name evidence="5" type="ORF">GCM10011379_34430</name>
</gene>
<accession>A0A917MZ16</accession>
<reference evidence="5" key="1">
    <citation type="journal article" date="2014" name="Int. J. Syst. Evol. Microbiol.">
        <title>Complete genome sequence of Corynebacterium casei LMG S-19264T (=DSM 44701T), isolated from a smear-ripened cheese.</title>
        <authorList>
            <consortium name="US DOE Joint Genome Institute (JGI-PGF)"/>
            <person name="Walter F."/>
            <person name="Albersmeier A."/>
            <person name="Kalinowski J."/>
            <person name="Ruckert C."/>
        </authorList>
    </citation>
    <scope>NUCLEOTIDE SEQUENCE</scope>
    <source>
        <strain evidence="5">CGMCC 1.15290</strain>
    </source>
</reference>
<name>A0A917MZ16_9BACT</name>
<dbReference type="InterPro" id="IPR051052">
    <property type="entry name" value="Diverse_substrate_MTase"/>
</dbReference>
<dbReference type="GO" id="GO:0008757">
    <property type="term" value="F:S-adenosylmethionine-dependent methyltransferase activity"/>
    <property type="evidence" value="ECO:0007669"/>
    <property type="project" value="InterPro"/>
</dbReference>
<dbReference type="CDD" id="cd02440">
    <property type="entry name" value="AdoMet_MTases"/>
    <property type="match status" value="1"/>
</dbReference>
<evidence type="ECO:0000313" key="6">
    <source>
        <dbReference type="Proteomes" id="UP000627292"/>
    </source>
</evidence>
<keyword evidence="2 5" id="KW-0489">Methyltransferase</keyword>